<dbReference type="PANTHER" id="PTHR30383">
    <property type="entry name" value="THIOESTERASE 1/PROTEASE 1/LYSOPHOSPHOLIPASE L1"/>
    <property type="match status" value="1"/>
</dbReference>
<feature type="domain" description="SGNH hydrolase-type esterase" evidence="2">
    <location>
        <begin position="115"/>
        <end position="238"/>
    </location>
</feature>
<dbReference type="OrthoDB" id="2119228at2759"/>
<dbReference type="PANTHER" id="PTHR30383:SF19">
    <property type="entry name" value="FIBRONECTIN TYPE-III DOMAIN-CONTAINING PROTEIN"/>
    <property type="match status" value="1"/>
</dbReference>
<evidence type="ECO:0000313" key="3">
    <source>
        <dbReference type="Proteomes" id="UP000504637"/>
    </source>
</evidence>
<feature type="region of interest" description="Disordered" evidence="1">
    <location>
        <begin position="40"/>
        <end position="70"/>
    </location>
</feature>
<reference evidence="4" key="3">
    <citation type="submission" date="2025-08" db="UniProtKB">
        <authorList>
            <consortium name="RefSeq"/>
        </authorList>
    </citation>
    <scope>IDENTIFICATION</scope>
    <source>
        <strain evidence="4">CBS 342.82</strain>
    </source>
</reference>
<evidence type="ECO:0000313" key="4">
    <source>
        <dbReference type="RefSeq" id="XP_033455599.1"/>
    </source>
</evidence>
<feature type="compositionally biased region" description="Pro residues" evidence="1">
    <location>
        <begin position="50"/>
        <end position="62"/>
    </location>
</feature>
<evidence type="ECO:0000259" key="2">
    <source>
        <dbReference type="Pfam" id="PF13472"/>
    </source>
</evidence>
<feature type="region of interest" description="Disordered" evidence="1">
    <location>
        <begin position="348"/>
        <end position="370"/>
    </location>
</feature>
<dbReference type="RefSeq" id="XP_033455599.1">
    <property type="nucleotide sequence ID" value="XM_033600589.1"/>
</dbReference>
<dbReference type="Gene3D" id="3.40.50.1110">
    <property type="entry name" value="SGNH hydrolase"/>
    <property type="match status" value="1"/>
</dbReference>
<feature type="non-terminal residue" evidence="4">
    <location>
        <position position="463"/>
    </location>
</feature>
<dbReference type="InterPro" id="IPR051532">
    <property type="entry name" value="Ester_Hydrolysis_Enzymes"/>
</dbReference>
<dbReference type="GO" id="GO:0004622">
    <property type="term" value="F:phosphatidylcholine lysophospholipase activity"/>
    <property type="evidence" value="ECO:0007669"/>
    <property type="project" value="TreeGrafter"/>
</dbReference>
<organism evidence="4">
    <name type="scientific">Dissoconium aciculare CBS 342.82</name>
    <dbReference type="NCBI Taxonomy" id="1314786"/>
    <lineage>
        <taxon>Eukaryota</taxon>
        <taxon>Fungi</taxon>
        <taxon>Dikarya</taxon>
        <taxon>Ascomycota</taxon>
        <taxon>Pezizomycotina</taxon>
        <taxon>Dothideomycetes</taxon>
        <taxon>Dothideomycetidae</taxon>
        <taxon>Mycosphaerellales</taxon>
        <taxon>Dissoconiaceae</taxon>
        <taxon>Dissoconium</taxon>
    </lineage>
</organism>
<dbReference type="InterPro" id="IPR036514">
    <property type="entry name" value="SGNH_hydro_sf"/>
</dbReference>
<accession>A0A6J3LSF2</accession>
<dbReference type="AlphaFoldDB" id="A0A6J3LSF2"/>
<dbReference type="InterPro" id="IPR013830">
    <property type="entry name" value="SGNH_hydro"/>
</dbReference>
<protein>
    <submittedName>
        <fullName evidence="4">Carbohydrate esterase family 3 protein</fullName>
    </submittedName>
</protein>
<gene>
    <name evidence="4" type="ORF">K489DRAFT_307445</name>
</gene>
<evidence type="ECO:0000256" key="1">
    <source>
        <dbReference type="SAM" id="MobiDB-lite"/>
    </source>
</evidence>
<sequence length="463" mass="51512">LRVMIVGDSITHGGEADYTWRYHIWKWFQTTGLKPEFVGPFVGTQESDPAKPPQPPGIPGEPLPGDFGPRTKGGYALGCEDEFTGGKGPGQIGEHGECRHYSMWGRQAAQAKGSIREQVEKYQPNLILSLLGFNDIGWWVSDANGTIESMQEFVAEARKGNPRVHFVLGNIVERSFMDGRQDLVDNTLKFNKMLKEKCPEWSTSESLVAYADIAANYSCGPHVPDLASYDGLHPNARGDIEIAYGFSATLHEFYKLGSAPMKLPKEDEIPKRALSPPTEIIASGAPMGVKVVWKPVYGGQYNVRSRVKNSGQDWGEGNAMGPRFDTTFTAPGVEWEYEVRTIHGNNKGPWSKPPVSAISTRSTAPPPTKIKAWPEKEGFRLSFHPPGPRSDKSQWKVDRYEVRYHDHDWPGAFICAYGARGPTEAVFDNMRESVGHRHQMWMATWTDPEGGGEHRECRPVIVG</sequence>
<dbReference type="GeneID" id="54358389"/>
<feature type="non-terminal residue" evidence="4">
    <location>
        <position position="1"/>
    </location>
</feature>
<reference evidence="4" key="2">
    <citation type="submission" date="2020-04" db="EMBL/GenBank/DDBJ databases">
        <authorList>
            <consortium name="NCBI Genome Project"/>
        </authorList>
    </citation>
    <scope>NUCLEOTIDE SEQUENCE</scope>
    <source>
        <strain evidence="4">CBS 342.82</strain>
    </source>
</reference>
<keyword evidence="3" id="KW-1185">Reference proteome</keyword>
<reference evidence="4" key="1">
    <citation type="submission" date="2020-01" db="EMBL/GenBank/DDBJ databases">
        <authorList>
            <consortium name="DOE Joint Genome Institute"/>
            <person name="Haridas S."/>
            <person name="Albert R."/>
            <person name="Binder M."/>
            <person name="Bloem J."/>
            <person name="Labutti K."/>
            <person name="Salamov A."/>
            <person name="Andreopoulos B."/>
            <person name="Baker S.E."/>
            <person name="Barry K."/>
            <person name="Bills G."/>
            <person name="Bluhm B.H."/>
            <person name="Cannon C."/>
            <person name="Castanera R."/>
            <person name="Culley D.E."/>
            <person name="Daum C."/>
            <person name="Ezra D."/>
            <person name="Gonzalez J.B."/>
            <person name="Henrissat B."/>
            <person name="Kuo A."/>
            <person name="Liang C."/>
            <person name="Lipzen A."/>
            <person name="Lutzoni F."/>
            <person name="Magnuson J."/>
            <person name="Mondo S."/>
            <person name="Nolan M."/>
            <person name="Ohm R."/>
            <person name="Pangilinan J."/>
            <person name="Park H.-J."/>
            <person name="Ramirez L."/>
            <person name="Alfaro M."/>
            <person name="Sun H."/>
            <person name="Tritt A."/>
            <person name="Yoshinaga Y."/>
            <person name="Zwiers L.-H."/>
            <person name="Turgeon B.G."/>
            <person name="Goodwin S.B."/>
            <person name="Spatafora J.W."/>
            <person name="Crous P.W."/>
            <person name="Grigoriev I.V."/>
        </authorList>
    </citation>
    <scope>NUCLEOTIDE SEQUENCE</scope>
    <source>
        <strain evidence="4">CBS 342.82</strain>
    </source>
</reference>
<proteinExistence type="predicted"/>
<dbReference type="Proteomes" id="UP000504637">
    <property type="component" value="Unplaced"/>
</dbReference>
<dbReference type="SUPFAM" id="SSF52266">
    <property type="entry name" value="SGNH hydrolase"/>
    <property type="match status" value="1"/>
</dbReference>
<dbReference type="Pfam" id="PF13472">
    <property type="entry name" value="Lipase_GDSL_2"/>
    <property type="match status" value="1"/>
</dbReference>
<name>A0A6J3LSF2_9PEZI</name>